<feature type="compositionally biased region" description="Basic and acidic residues" evidence="6">
    <location>
        <begin position="277"/>
        <end position="291"/>
    </location>
</feature>
<evidence type="ECO:0000256" key="3">
    <source>
        <dbReference type="ARBA" id="ARBA00012787"/>
    </source>
</evidence>
<evidence type="ECO:0000256" key="1">
    <source>
        <dbReference type="ARBA" id="ARBA00001166"/>
    </source>
</evidence>
<protein>
    <recommendedName>
        <fullName evidence="3">tRNA pseudouridine(55) synthase</fullName>
        <ecNumber evidence="3">5.4.99.25</ecNumber>
    </recommendedName>
</protein>
<dbReference type="EMBL" id="JPOX01000019">
    <property type="protein sequence ID" value="KFX46252.1"/>
    <property type="molecule type" value="Genomic_DNA"/>
</dbReference>
<dbReference type="InterPro" id="IPR014780">
    <property type="entry name" value="tRNA_psdUridine_synth_TruB"/>
</dbReference>
<dbReference type="GO" id="GO:0005634">
    <property type="term" value="C:nucleus"/>
    <property type="evidence" value="ECO:0007669"/>
    <property type="project" value="TreeGrafter"/>
</dbReference>
<comment type="catalytic activity">
    <reaction evidence="1">
        <text>a uridine in mRNA = a pseudouridine in mRNA</text>
        <dbReference type="Rhea" id="RHEA:56644"/>
        <dbReference type="Rhea" id="RHEA-COMP:14658"/>
        <dbReference type="Rhea" id="RHEA-COMP:14659"/>
        <dbReference type="ChEBI" id="CHEBI:65314"/>
        <dbReference type="ChEBI" id="CHEBI:65315"/>
    </reaction>
</comment>
<dbReference type="AlphaFoldDB" id="A0A093V134"/>
<evidence type="ECO:0000256" key="6">
    <source>
        <dbReference type="SAM" id="MobiDB-lite"/>
    </source>
</evidence>
<organism evidence="8">
    <name type="scientific">Talaromyces marneffei PM1</name>
    <dbReference type="NCBI Taxonomy" id="1077442"/>
    <lineage>
        <taxon>Eukaryota</taxon>
        <taxon>Fungi</taxon>
        <taxon>Dikarya</taxon>
        <taxon>Ascomycota</taxon>
        <taxon>Pezizomycotina</taxon>
        <taxon>Eurotiomycetes</taxon>
        <taxon>Eurotiomycetidae</taxon>
        <taxon>Eurotiales</taxon>
        <taxon>Trichocomaceae</taxon>
        <taxon>Talaromyces</taxon>
        <taxon>Talaromyces sect. Talaromyces</taxon>
    </lineage>
</organism>
<evidence type="ECO:0000259" key="7">
    <source>
        <dbReference type="Pfam" id="PF01509"/>
    </source>
</evidence>
<dbReference type="PANTHER" id="PTHR13767">
    <property type="entry name" value="TRNA-PSEUDOURIDINE SYNTHASE"/>
    <property type="match status" value="1"/>
</dbReference>
<dbReference type="Gene3D" id="3.30.2350.10">
    <property type="entry name" value="Pseudouridine synthase"/>
    <property type="match status" value="1"/>
</dbReference>
<evidence type="ECO:0000256" key="4">
    <source>
        <dbReference type="ARBA" id="ARBA00022694"/>
    </source>
</evidence>
<dbReference type="GO" id="GO:0160148">
    <property type="term" value="F:tRNA pseudouridine(55) synthase activity"/>
    <property type="evidence" value="ECO:0007669"/>
    <property type="project" value="UniProtKB-EC"/>
</dbReference>
<feature type="compositionally biased region" description="Polar residues" evidence="6">
    <location>
        <begin position="295"/>
        <end position="316"/>
    </location>
</feature>
<accession>A0A093V134</accession>
<keyword evidence="5" id="KW-0413">Isomerase</keyword>
<dbReference type="GO" id="GO:0003723">
    <property type="term" value="F:RNA binding"/>
    <property type="evidence" value="ECO:0007669"/>
    <property type="project" value="InterPro"/>
</dbReference>
<dbReference type="PANTHER" id="PTHR13767:SF2">
    <property type="entry name" value="PSEUDOURIDYLATE SYNTHASE TRUB1"/>
    <property type="match status" value="1"/>
</dbReference>
<dbReference type="Pfam" id="PF01509">
    <property type="entry name" value="TruB_N"/>
    <property type="match status" value="1"/>
</dbReference>
<feature type="region of interest" description="Disordered" evidence="6">
    <location>
        <begin position="262"/>
        <end position="334"/>
    </location>
</feature>
<gene>
    <name evidence="8" type="ORF">GQ26_0190220</name>
</gene>
<dbReference type="GO" id="GO:0006400">
    <property type="term" value="P:tRNA modification"/>
    <property type="evidence" value="ECO:0007669"/>
    <property type="project" value="TreeGrafter"/>
</dbReference>
<keyword evidence="4" id="KW-0819">tRNA processing</keyword>
<comment type="similarity">
    <text evidence="2">Belongs to the pseudouridine synthase TruB family.</text>
</comment>
<dbReference type="InterPro" id="IPR020103">
    <property type="entry name" value="PsdUridine_synth_cat_dom_sf"/>
</dbReference>
<evidence type="ECO:0000256" key="5">
    <source>
        <dbReference type="ARBA" id="ARBA00023235"/>
    </source>
</evidence>
<comment type="caution">
    <text evidence="8">The sequence shown here is derived from an EMBL/GenBank/DDBJ whole genome shotgun (WGS) entry which is preliminary data.</text>
</comment>
<reference evidence="8" key="1">
    <citation type="journal article" date="2014" name="PLoS Genet.">
        <title>Signature Gene Expression Reveals Novel Clues to the Molecular Mechanisms of Dimorphic Transition in Penicillium marneffei.</title>
        <authorList>
            <person name="Yang E."/>
            <person name="Wang G."/>
            <person name="Cai J."/>
            <person name="Woo P.C."/>
            <person name="Lau S.K."/>
            <person name="Yuen K.-Y."/>
            <person name="Chow W.-N."/>
            <person name="Lin X."/>
        </authorList>
    </citation>
    <scope>NUCLEOTIDE SEQUENCE [LARGE SCALE GENOMIC DNA]</scope>
    <source>
        <strain evidence="8">PM1</strain>
    </source>
</reference>
<sequence length="414" mass="46286">MSFINRSINRGAQLFHTTMSAGKVYEGILPVHKPEGVTSADVLRKLQKHFNPSTTFRPWIEGEITRRKNDVNFRNRRKKRPEVKIGHGGTLDPMATGVLITGIGRGTKHLIKFLECPKTYETVVLFGAETDTYDRTGKLVRKAPYEHITREVVEEAMKKFRGKIMQRPPIFSAKSIQGVRLYEYARAGMEPPVEIKSREVEVYDLQILEWYEPGTHDYKWPEVEMSGEEKEVAEKMLDKEAAIPVASEAEAAEQAAANALLEDKKKRKASPGLDESSANKDSESKRLKSDPETSEPAQSSTEGANAGTEDTSNTKEGATEELKEVKPPNPPAARITMTVSSGFYVRSLAHDLGKAVGSCGLMSSLVRSKQGDYTLDPEKILEYKDLEAGEEVWAPKVIRFLEEWEEKNPLAEST</sequence>
<feature type="domain" description="Pseudouridine synthase II N-terminal" evidence="7">
    <location>
        <begin position="82"/>
        <end position="213"/>
    </location>
</feature>
<dbReference type="InterPro" id="IPR002501">
    <property type="entry name" value="PsdUridine_synth_N"/>
</dbReference>
<evidence type="ECO:0000313" key="8">
    <source>
        <dbReference type="EMBL" id="KFX46252.1"/>
    </source>
</evidence>
<dbReference type="SUPFAM" id="SSF55120">
    <property type="entry name" value="Pseudouridine synthase"/>
    <property type="match status" value="1"/>
</dbReference>
<dbReference type="eggNOG" id="KOG2529">
    <property type="taxonomic scope" value="Eukaryota"/>
</dbReference>
<proteinExistence type="inferred from homology"/>
<dbReference type="GO" id="GO:1990481">
    <property type="term" value="P:mRNA pseudouridine synthesis"/>
    <property type="evidence" value="ECO:0007669"/>
    <property type="project" value="TreeGrafter"/>
</dbReference>
<dbReference type="HAMAP" id="MF_01080">
    <property type="entry name" value="TruB_bact"/>
    <property type="match status" value="1"/>
</dbReference>
<dbReference type="EC" id="5.4.99.25" evidence="3"/>
<evidence type="ECO:0000256" key="2">
    <source>
        <dbReference type="ARBA" id="ARBA00008999"/>
    </source>
</evidence>
<name>A0A093V134_TALMA</name>
<feature type="compositionally biased region" description="Basic and acidic residues" evidence="6">
    <location>
        <begin position="317"/>
        <end position="326"/>
    </location>
</feature>